<comment type="catalytic activity">
    <reaction evidence="1">
        <text>Hydrolysis of terminal, non-reducing alpha-D-mannose residues in alpha-D-mannosides.</text>
        <dbReference type="EC" id="3.2.1.24"/>
    </reaction>
</comment>
<dbReference type="InterPro" id="IPR000602">
    <property type="entry name" value="Glyco_hydro_38_N"/>
</dbReference>
<feature type="domain" description="Glycoside hydrolase family 38 central" evidence="6">
    <location>
        <begin position="216"/>
        <end position="291"/>
    </location>
</feature>
<dbReference type="FunFam" id="1.20.1270.50:FF:000003">
    <property type="entry name" value="Alpha-mannosidase"/>
    <property type="match status" value="1"/>
</dbReference>
<keyword evidence="3" id="KW-1015">Disulfide bond</keyword>
<evidence type="ECO:0000259" key="6">
    <source>
        <dbReference type="SMART" id="SM00872"/>
    </source>
</evidence>
<feature type="region of interest" description="Disordered" evidence="5">
    <location>
        <begin position="312"/>
        <end position="337"/>
    </location>
</feature>
<dbReference type="InterPro" id="IPR015341">
    <property type="entry name" value="Glyco_hydro_38_cen"/>
</dbReference>
<comment type="caution">
    <text evidence="7">The sequence shown here is derived from an EMBL/GenBank/DDBJ whole genome shotgun (WGS) entry which is preliminary data.</text>
</comment>
<evidence type="ECO:0000256" key="3">
    <source>
        <dbReference type="ARBA" id="ARBA00023157"/>
    </source>
</evidence>
<dbReference type="PANTHER" id="PTHR11607:SF3">
    <property type="entry name" value="LYSOSOMAL ALPHA-MANNOSIDASE"/>
    <property type="match status" value="1"/>
</dbReference>
<dbReference type="Pfam" id="PF09261">
    <property type="entry name" value="Alpha-mann_mid"/>
    <property type="match status" value="1"/>
</dbReference>
<dbReference type="Pfam" id="PF07748">
    <property type="entry name" value="Glyco_hydro_38C"/>
    <property type="match status" value="1"/>
</dbReference>
<gene>
    <name evidence="7" type="ORF">AFUS01_LOCUS12361</name>
</gene>
<evidence type="ECO:0000256" key="4">
    <source>
        <dbReference type="ARBA" id="ARBA00023180"/>
    </source>
</evidence>
<dbReference type="InterPro" id="IPR011682">
    <property type="entry name" value="Glyco_hydro_38_C"/>
</dbReference>
<evidence type="ECO:0000256" key="1">
    <source>
        <dbReference type="ARBA" id="ARBA00000365"/>
    </source>
</evidence>
<organism evidence="7 8">
    <name type="scientific">Allacma fusca</name>
    <dbReference type="NCBI Taxonomy" id="39272"/>
    <lineage>
        <taxon>Eukaryota</taxon>
        <taxon>Metazoa</taxon>
        <taxon>Ecdysozoa</taxon>
        <taxon>Arthropoda</taxon>
        <taxon>Hexapoda</taxon>
        <taxon>Collembola</taxon>
        <taxon>Symphypleona</taxon>
        <taxon>Sminthuridae</taxon>
        <taxon>Allacma</taxon>
    </lineage>
</organism>
<dbReference type="InterPro" id="IPR050843">
    <property type="entry name" value="Glycosyl_Hydrlase_38"/>
</dbReference>
<dbReference type="PANTHER" id="PTHR11607">
    <property type="entry name" value="ALPHA-MANNOSIDASE"/>
    <property type="match status" value="1"/>
</dbReference>
<dbReference type="GO" id="GO:0004559">
    <property type="term" value="F:alpha-mannosidase activity"/>
    <property type="evidence" value="ECO:0007669"/>
    <property type="project" value="UniProtKB-EC"/>
</dbReference>
<evidence type="ECO:0000256" key="5">
    <source>
        <dbReference type="SAM" id="MobiDB-lite"/>
    </source>
</evidence>
<dbReference type="EMBL" id="CAJVCH010097223">
    <property type="protein sequence ID" value="CAG7723264.1"/>
    <property type="molecule type" value="Genomic_DNA"/>
</dbReference>
<accession>A0A8J2KC86</accession>
<evidence type="ECO:0000256" key="2">
    <source>
        <dbReference type="ARBA" id="ARBA00012752"/>
    </source>
</evidence>
<evidence type="ECO:0000313" key="7">
    <source>
        <dbReference type="EMBL" id="CAG7723264.1"/>
    </source>
</evidence>
<dbReference type="Proteomes" id="UP000708208">
    <property type="component" value="Unassembled WGS sequence"/>
</dbReference>
<name>A0A8J2KC86_9HEXA</name>
<keyword evidence="4" id="KW-0325">Glycoprotein</keyword>
<dbReference type="EC" id="3.2.1.24" evidence="2"/>
<keyword evidence="8" id="KW-1185">Reference proteome</keyword>
<dbReference type="SMART" id="SM00872">
    <property type="entry name" value="Alpha-mann_mid"/>
    <property type="match status" value="1"/>
</dbReference>
<dbReference type="AlphaFoldDB" id="A0A8J2KC86"/>
<feature type="compositionally biased region" description="Polar residues" evidence="5">
    <location>
        <begin position="312"/>
        <end position="322"/>
    </location>
</feature>
<dbReference type="GO" id="GO:0006013">
    <property type="term" value="P:mannose metabolic process"/>
    <property type="evidence" value="ECO:0007669"/>
    <property type="project" value="InterPro"/>
</dbReference>
<sequence>MDLLDSWYLNDTFGKCALPRVAWQIDPFGHSREQASLFANMGFDGLFFGRLDYQDKFYRRVGKNMETIWSGSPNNLGKDSWLFSGALFNGYNPPDGYCFDIFCGDDPINDDPKLLGYNLDKKVEDFIRIAQYWATPYRTKNVLMTMGSDFQYMAAYTWYKNLDKLIKHVNARQSNGSTVNLFYSTPSCYLQEVNKANLSWSMKTDDYFPYASDPHAFWTGYFTSRPTLKYFIHKTNNFLQTCQQLSSMTDENGETLDGVFKLAEPVAVNQHHDAVAGTAKQHVTNDYALRISIGIQSCEKVISSALSKIQGTQGASESPSSNRIDDESLNNSSRVPNDFQGFQYRDDEYEFCHLLNISACDPSELKSSLVVSVYNPLARQVVNSYVRLPVSTPVWHVEGPHGDVSTQAIPLPEPVLDIPGRISAAQYELIFPAGVLSGLTVTNFKLTRVIDNEIVRGKFQPIIQNWEAAIDVPVVLSVENSRRRFLPKMSLSPPNEDFSIENSVGLTCEFDGTTGLIQKIRRGNSEIQLSQNFYYYHGMKGNNSDFDSRASGAYIFRPNGTSPIPIAQKVKYEVYKGEHVTEVRQVFSEWVSQVIRLYDKADAVEFEWLVGPIPVGDHIGKEVVTRYSTDLSTNGTFYTDSNGREMLRRKRNKRPTWNYKVYEPVAGNYYPVNSRMIITEEEKQNKKRKTLILLNDRAQGGTSINDGELEVMIHRRLLFDDAFGVGEALNEEAYGTGLVTRGKHWIVFAGDTTGVPASIHRPLAQEIFMDRILAFRDSTPADEIYLSGANVHTSETLYSKLSRVLPPNCHLLTLKKLAVNEYLIRFEHIYEKNEDKDLSTGIVISVQELEEVLKFKSIRETTLGGNQWKDEAKRFQWKVVGAQEGLSEERKATQTVDDSASTNTYHTLEESAAKTITLSPMQIRTFIFTT</sequence>
<dbReference type="FunFam" id="2.70.98.30:FF:000003">
    <property type="entry name" value="Alpha-mannosidase"/>
    <property type="match status" value="1"/>
</dbReference>
<dbReference type="FunFam" id="1.20.1270.50:FF:000002">
    <property type="entry name" value="Alpha-mannosidase"/>
    <property type="match status" value="1"/>
</dbReference>
<protein>
    <recommendedName>
        <fullName evidence="2">alpha-mannosidase</fullName>
        <ecNumber evidence="2">3.2.1.24</ecNumber>
    </recommendedName>
</protein>
<dbReference type="OrthoDB" id="2016903at2759"/>
<proteinExistence type="predicted"/>
<evidence type="ECO:0000313" key="8">
    <source>
        <dbReference type="Proteomes" id="UP000708208"/>
    </source>
</evidence>
<dbReference type="Pfam" id="PF17677">
    <property type="entry name" value="Glyco_hydro38C2"/>
    <property type="match status" value="1"/>
</dbReference>
<dbReference type="GO" id="GO:0005764">
    <property type="term" value="C:lysosome"/>
    <property type="evidence" value="ECO:0007669"/>
    <property type="project" value="TreeGrafter"/>
</dbReference>
<reference evidence="7" key="1">
    <citation type="submission" date="2021-06" db="EMBL/GenBank/DDBJ databases">
        <authorList>
            <person name="Hodson N. C."/>
            <person name="Mongue J. A."/>
            <person name="Jaron S. K."/>
        </authorList>
    </citation>
    <scope>NUCLEOTIDE SEQUENCE</scope>
</reference>
<dbReference type="InterPro" id="IPR041147">
    <property type="entry name" value="GH38_C"/>
</dbReference>
<dbReference type="Pfam" id="PF01074">
    <property type="entry name" value="Glyco_hydro_38N"/>
    <property type="match status" value="1"/>
</dbReference>